<dbReference type="CDD" id="cd00077">
    <property type="entry name" value="HDc"/>
    <property type="match status" value="1"/>
</dbReference>
<evidence type="ECO:0000259" key="7">
    <source>
        <dbReference type="PROSITE" id="PS51831"/>
    </source>
</evidence>
<keyword evidence="8" id="KW-0378">Hydrolase</keyword>
<dbReference type="EC" id="2.7.6.5" evidence="2"/>
<proteinExistence type="inferred from homology"/>
<evidence type="ECO:0000256" key="4">
    <source>
        <dbReference type="ARBA" id="ARBA00070102"/>
    </source>
</evidence>
<dbReference type="FunFam" id="1.10.3210.10:FF:000001">
    <property type="entry name" value="GTP pyrophosphokinase RelA"/>
    <property type="match status" value="1"/>
</dbReference>
<dbReference type="FunFam" id="3.10.20.30:FF:000002">
    <property type="entry name" value="GTP pyrophosphokinase (RelA/SpoT)"/>
    <property type="match status" value="1"/>
</dbReference>
<dbReference type="PROSITE" id="PS51831">
    <property type="entry name" value="HD"/>
    <property type="match status" value="1"/>
</dbReference>
<dbReference type="AlphaFoldDB" id="B1X4C0"/>
<protein>
    <recommendedName>
        <fullName evidence="4">Putative GTP diphosphokinase RSH1, chloroplastic</fullName>
        <ecNumber evidence="2">2.7.6.5</ecNumber>
    </recommendedName>
    <alternativeName>
        <fullName evidence="5">RelA/SpoT homolog 1</fullName>
    </alternativeName>
    <alternativeName>
        <fullName evidence="6">ppGpp synthetase RSH1</fullName>
    </alternativeName>
</protein>
<dbReference type="RefSeq" id="YP_002048999.1">
    <property type="nucleotide sequence ID" value="NC_011087.1"/>
</dbReference>
<evidence type="ECO:0000256" key="5">
    <source>
        <dbReference type="ARBA" id="ARBA00075768"/>
    </source>
</evidence>
<dbReference type="Gene3D" id="3.10.20.30">
    <property type="match status" value="1"/>
</dbReference>
<feature type="domain" description="HD" evidence="7">
    <location>
        <begin position="73"/>
        <end position="172"/>
    </location>
</feature>
<dbReference type="InterPro" id="IPR012675">
    <property type="entry name" value="Beta-grasp_dom_sf"/>
</dbReference>
<dbReference type="GO" id="GO:0015969">
    <property type="term" value="P:guanosine tetraphosphate metabolic process"/>
    <property type="evidence" value="ECO:0007669"/>
    <property type="project" value="InterPro"/>
</dbReference>
<comment type="pathway">
    <text evidence="3">Purine metabolism.</text>
</comment>
<dbReference type="SUPFAM" id="SSF109604">
    <property type="entry name" value="HD-domain/PDEase-like"/>
    <property type="match status" value="1"/>
</dbReference>
<dbReference type="Pfam" id="PF02824">
    <property type="entry name" value="TGS"/>
    <property type="match status" value="1"/>
</dbReference>
<evidence type="ECO:0000256" key="3">
    <source>
        <dbReference type="ARBA" id="ARBA00025704"/>
    </source>
</evidence>
<comment type="similarity">
    <text evidence="1">Belongs to the RelA/SpoT family.</text>
</comment>
<dbReference type="NCBIfam" id="TIGR00691">
    <property type="entry name" value="spoT_relA"/>
    <property type="match status" value="1"/>
</dbReference>
<dbReference type="PANTHER" id="PTHR21262:SF31">
    <property type="entry name" value="GTP PYROPHOSPHOKINASE"/>
    <property type="match status" value="1"/>
</dbReference>
<name>B1X4C0_PAUCH</name>
<organism evidence="8">
    <name type="scientific">Paulinella chromatophora</name>
    <dbReference type="NCBI Taxonomy" id="39717"/>
    <lineage>
        <taxon>Eukaryota</taxon>
        <taxon>Sar</taxon>
        <taxon>Rhizaria</taxon>
        <taxon>Cercozoa</taxon>
        <taxon>Imbricatea</taxon>
        <taxon>Silicofilosea</taxon>
        <taxon>Euglyphida</taxon>
        <taxon>Paulinellidae</taxon>
        <taxon>Paulinella</taxon>
    </lineage>
</organism>
<reference evidence="8" key="1">
    <citation type="submission" date="2007-08" db="EMBL/GenBank/DDBJ databases">
        <authorList>
            <person name="Gloeckner G."/>
            <person name="Nowack E."/>
            <person name="Melkonian M."/>
        </authorList>
    </citation>
    <scope>NUCLEOTIDE SEQUENCE</scope>
</reference>
<dbReference type="GO" id="GO:0005886">
    <property type="term" value="C:plasma membrane"/>
    <property type="evidence" value="ECO:0007669"/>
    <property type="project" value="TreeGrafter"/>
</dbReference>
<dbReference type="Gene3D" id="1.10.3210.10">
    <property type="entry name" value="Hypothetical protein af1432"/>
    <property type="match status" value="1"/>
</dbReference>
<dbReference type="SMART" id="SM00471">
    <property type="entry name" value="HDc"/>
    <property type="match status" value="1"/>
</dbReference>
<evidence type="ECO:0000256" key="1">
    <source>
        <dbReference type="ARBA" id="ARBA00007476"/>
    </source>
</evidence>
<evidence type="ECO:0000256" key="2">
    <source>
        <dbReference type="ARBA" id="ARBA00013251"/>
    </source>
</evidence>
<dbReference type="PANTHER" id="PTHR21262">
    <property type="entry name" value="GUANOSINE-3',5'-BIS DIPHOSPHATE 3'-PYROPHOSPHOHYDROLASE"/>
    <property type="match status" value="1"/>
</dbReference>
<evidence type="ECO:0000313" key="8">
    <source>
        <dbReference type="EMBL" id="ACB42789.1"/>
    </source>
</evidence>
<dbReference type="Gene3D" id="3.30.460.10">
    <property type="entry name" value="Beta Polymerase, domain 2"/>
    <property type="match status" value="1"/>
</dbReference>
<dbReference type="GO" id="GO:0008728">
    <property type="term" value="F:GTP diphosphokinase activity"/>
    <property type="evidence" value="ECO:0007669"/>
    <property type="project" value="UniProtKB-EC"/>
</dbReference>
<dbReference type="InterPro" id="IPR007685">
    <property type="entry name" value="RelA_SpoT"/>
</dbReference>
<dbReference type="EMBL" id="CP000815">
    <property type="protein sequence ID" value="ACB42789.1"/>
    <property type="molecule type" value="Genomic_DNA"/>
</dbReference>
<dbReference type="GO" id="GO:0016787">
    <property type="term" value="F:hydrolase activity"/>
    <property type="evidence" value="ECO:0007669"/>
    <property type="project" value="UniProtKB-KW"/>
</dbReference>
<gene>
    <name evidence="8" type="ordered locus">PCC_0348</name>
</gene>
<evidence type="ECO:0000256" key="6">
    <source>
        <dbReference type="ARBA" id="ARBA00082153"/>
    </source>
</evidence>
<reference evidence="8" key="2">
    <citation type="journal article" date="2008" name="Curr. Biol.">
        <title>Chromatophore genome sequence of Paulinella sheds light on acquisition of photosynthesis by eukaryotes.</title>
        <authorList>
            <person name="Nowack E.C.M."/>
            <person name="Melkonian M."/>
            <person name="Gloeckner G."/>
        </authorList>
    </citation>
    <scope>NUCLEOTIDE SEQUENCE [LARGE SCALE GENOMIC DNA]</scope>
</reference>
<dbReference type="CDD" id="cd05399">
    <property type="entry name" value="NT_Rel-Spo_like"/>
    <property type="match status" value="1"/>
</dbReference>
<accession>B1X4C0</accession>
<dbReference type="SMART" id="SM00954">
    <property type="entry name" value="RelA_SpoT"/>
    <property type="match status" value="1"/>
</dbReference>
<dbReference type="SUPFAM" id="SSF81271">
    <property type="entry name" value="TGS-like"/>
    <property type="match status" value="1"/>
</dbReference>
<dbReference type="InterPro" id="IPR003607">
    <property type="entry name" value="HD/PDEase_dom"/>
</dbReference>
<dbReference type="InterPro" id="IPR004095">
    <property type="entry name" value="TGS"/>
</dbReference>
<dbReference type="InterPro" id="IPR006674">
    <property type="entry name" value="HD_domain"/>
</dbReference>
<geneLocation type="organellar chromatophore" evidence="8"/>
<dbReference type="InterPro" id="IPR004811">
    <property type="entry name" value="RelA/Spo_fam"/>
</dbReference>
<dbReference type="SUPFAM" id="SSF81301">
    <property type="entry name" value="Nucleotidyltransferase"/>
    <property type="match status" value="1"/>
</dbReference>
<dbReference type="InterPro" id="IPR012676">
    <property type="entry name" value="TGS-like"/>
</dbReference>
<dbReference type="Pfam" id="PF04607">
    <property type="entry name" value="RelA_SpoT"/>
    <property type="match status" value="1"/>
</dbReference>
<dbReference type="Pfam" id="PF13328">
    <property type="entry name" value="HD_4"/>
    <property type="match status" value="1"/>
</dbReference>
<keyword evidence="8" id="KW-0934">Plastid</keyword>
<dbReference type="InterPro" id="IPR043519">
    <property type="entry name" value="NT_sf"/>
</dbReference>
<dbReference type="GeneID" id="6481436"/>
<sequence>MKVISNIINPRHIYSLISYDLPLPSWLEHCIEQASLSNLTSNSTDRLKILLAITFDFAFRFHNGQFRATGEPYIIHPLAVANILYMAGASPAVIMAGLLHDIIEDTIINAKHIEINFGSEVGLLVEGVTKLGKIHYTNHTEARAENMHRLFLSMANDIRVVLVKLADRLHNMRTIASLDVTKQRTIARETRDFYIPLANRLGIGYFQWELEDLAFKILEPEVFLKIQSNIAVNRSEREFRINEIVKLLYKHLKNTGLENFSVNGRTKHLYGLWCKMQCQQRAFDEIYDIAGIRIITPTVEGCYRALATIYEIFCPVFGRFKDYIGLPKANGYQSLHTAVIGTHRLIEIQIRTNEMHQMAEYGIASHWRYKEGGSPANIESKYFNWLYQFVDWKGHNEFNEHNNYLSLIKEDLLVEGLYVFTPSGDLVCLSKSATAVDFAYFVHISMGNCFQQVRINGRLCPFNTKLESGDFIQILTGKFPNPSLDWLNFLSTPTPHSQIRCWYKKVSDRDSSIQRGLGLLKRELGTDGIYAIRNNYFIKRIMGSCDLFSLEDLLAALGCGRIVLNHLLNCLRF</sequence>